<dbReference type="GO" id="GO:0016579">
    <property type="term" value="P:protein deubiquitination"/>
    <property type="evidence" value="ECO:0007669"/>
    <property type="project" value="InterPro"/>
</dbReference>
<dbReference type="PROSITE" id="PS00972">
    <property type="entry name" value="USP_1"/>
    <property type="match status" value="1"/>
</dbReference>
<evidence type="ECO:0000259" key="3">
    <source>
        <dbReference type="PROSITE" id="PS50235"/>
    </source>
</evidence>
<feature type="region of interest" description="Disordered" evidence="2">
    <location>
        <begin position="326"/>
        <end position="366"/>
    </location>
</feature>
<dbReference type="InterPro" id="IPR028889">
    <property type="entry name" value="USP"/>
</dbReference>
<proteinExistence type="inferred from homology"/>
<comment type="similarity">
    <text evidence="1">Belongs to the peptidase C19 family.</text>
</comment>
<sequence length="397" mass="45604">MTNSNNESNFTTNNINLNWDWQQNIGAGLKNLANTCYMNSALQCLTYTAPLSNYLVKREHHTACTRKKFCLTCLMKKHVSLALNTNEVVAPKSFVSNLKKIVSHFTKGTQEDAHEFLQYVLEGIQNSCSSSRESNNIVHQVFGGCLRSSVKCLRCNAVSDTYEQCMCIQLEIKKAKSINQALEQFIDPEVLGGKNCYKCSSCNTMTTAVKGYSIHQTPNVLTLSLQRFDNLSMTKIRRKIQYPEFINIRPYTSSSDGKPVTYSLYAVLVHAGTSCNSGHYYCFVKAPNRKWFKMNDESVNEVNMKTVLNQQAYLLFYIRTENPKESKKIINPHPSTRTKRPRSETLSPVQPPCKSKEKAKKKQKHQYRKTTRLIYESAFYLLWRMYDHRRAPTEKIV</sequence>
<dbReference type="InterPro" id="IPR001394">
    <property type="entry name" value="Peptidase_C19_UCH"/>
</dbReference>
<dbReference type="PROSITE" id="PS50235">
    <property type="entry name" value="USP_3"/>
    <property type="match status" value="1"/>
</dbReference>
<dbReference type="SUPFAM" id="SSF54001">
    <property type="entry name" value="Cysteine proteinases"/>
    <property type="match status" value="1"/>
</dbReference>
<dbReference type="Gene3D" id="3.90.70.10">
    <property type="entry name" value="Cysteine proteinases"/>
    <property type="match status" value="1"/>
</dbReference>
<keyword evidence="1" id="KW-0378">Hydrolase</keyword>
<dbReference type="GO" id="GO:0042981">
    <property type="term" value="P:regulation of apoptotic process"/>
    <property type="evidence" value="ECO:0007669"/>
    <property type="project" value="TreeGrafter"/>
</dbReference>
<dbReference type="EMBL" id="CM004469">
    <property type="protein sequence ID" value="OCT92107.1"/>
    <property type="molecule type" value="Genomic_DNA"/>
</dbReference>
<reference evidence="5" key="1">
    <citation type="journal article" date="2016" name="Nature">
        <title>Genome evolution in the allotetraploid frog Xenopus laevis.</title>
        <authorList>
            <person name="Session A.M."/>
            <person name="Uno Y."/>
            <person name="Kwon T."/>
            <person name="Chapman J.A."/>
            <person name="Toyoda A."/>
            <person name="Takahashi S."/>
            <person name="Fukui A."/>
            <person name="Hikosaka A."/>
            <person name="Suzuki A."/>
            <person name="Kondo M."/>
            <person name="van Heeringen S.J."/>
            <person name="Quigley I."/>
            <person name="Heinz S."/>
            <person name="Ogino H."/>
            <person name="Ochi H."/>
            <person name="Hellsten U."/>
            <person name="Lyons J.B."/>
            <person name="Simakov O."/>
            <person name="Putnam N."/>
            <person name="Stites J."/>
            <person name="Kuroki Y."/>
            <person name="Tanaka T."/>
            <person name="Michiue T."/>
            <person name="Watanabe M."/>
            <person name="Bogdanovic O."/>
            <person name="Lister R."/>
            <person name="Georgiou G."/>
            <person name="Paranjpe S.S."/>
            <person name="van Kruijsbergen I."/>
            <person name="Shu S."/>
            <person name="Carlson J."/>
            <person name="Kinoshita T."/>
            <person name="Ohta Y."/>
            <person name="Mawaribuchi S."/>
            <person name="Jenkins J."/>
            <person name="Grimwood J."/>
            <person name="Schmutz J."/>
            <person name="Mitros T."/>
            <person name="Mozaffari S.V."/>
            <person name="Suzuki Y."/>
            <person name="Haramoto Y."/>
            <person name="Yamamoto T.S."/>
            <person name="Takagi C."/>
            <person name="Heald R."/>
            <person name="Miller K."/>
            <person name="Haudenschild C."/>
            <person name="Kitzman J."/>
            <person name="Nakayama T."/>
            <person name="Izutsu Y."/>
            <person name="Robert J."/>
            <person name="Fortriede J."/>
            <person name="Burns K."/>
            <person name="Lotay V."/>
            <person name="Karimi K."/>
            <person name="Yasuoka Y."/>
            <person name="Dichmann D.S."/>
            <person name="Flajnik M.F."/>
            <person name="Houston D.W."/>
            <person name="Shendure J."/>
            <person name="DuPasquier L."/>
            <person name="Vize P.D."/>
            <person name="Zorn A.M."/>
            <person name="Ito M."/>
            <person name="Marcotte E.M."/>
            <person name="Wallingford J.B."/>
            <person name="Ito Y."/>
            <person name="Asashima M."/>
            <person name="Ueno N."/>
            <person name="Matsuda Y."/>
            <person name="Veenstra G.J."/>
            <person name="Fujiyama A."/>
            <person name="Harland R.M."/>
            <person name="Taira M."/>
            <person name="Rokhsar D.S."/>
        </authorList>
    </citation>
    <scope>NUCLEOTIDE SEQUENCE [LARGE SCALE GENOMIC DNA]</scope>
    <source>
        <strain evidence="5">J</strain>
    </source>
</reference>
<dbReference type="GO" id="GO:0004843">
    <property type="term" value="F:cysteine-type deubiquitinase activity"/>
    <property type="evidence" value="ECO:0007669"/>
    <property type="project" value="UniProtKB-UniRule"/>
</dbReference>
<dbReference type="Proteomes" id="UP000694892">
    <property type="component" value="Chromosome 2S"/>
</dbReference>
<accession>A0A974DHZ6</accession>
<keyword evidence="1" id="KW-0788">Thiol protease</keyword>
<dbReference type="GO" id="GO:0005634">
    <property type="term" value="C:nucleus"/>
    <property type="evidence" value="ECO:0007669"/>
    <property type="project" value="TreeGrafter"/>
</dbReference>
<dbReference type="PROSITE" id="PS00973">
    <property type="entry name" value="USP_2"/>
    <property type="match status" value="1"/>
</dbReference>
<dbReference type="GO" id="GO:0005829">
    <property type="term" value="C:cytosol"/>
    <property type="evidence" value="ECO:0007669"/>
    <property type="project" value="TreeGrafter"/>
</dbReference>
<dbReference type="EC" id="3.4.19.12" evidence="1"/>
<protein>
    <recommendedName>
        <fullName evidence="1">Ubiquitin carboxyl-terminal hydrolase</fullName>
        <ecNumber evidence="1">3.4.19.12</ecNumber>
    </recommendedName>
</protein>
<name>A0A974DHZ6_XENLA</name>
<dbReference type="FunFam" id="3.90.70.10:FF:000119">
    <property type="entry name" value="Ubiquitin specific peptidase 36"/>
    <property type="match status" value="1"/>
</dbReference>
<dbReference type="AlphaFoldDB" id="A0A974DHZ6"/>
<evidence type="ECO:0000313" key="4">
    <source>
        <dbReference type="EMBL" id="OCT92107.1"/>
    </source>
</evidence>
<dbReference type="InterPro" id="IPR050164">
    <property type="entry name" value="Peptidase_C19"/>
</dbReference>
<feature type="domain" description="USP" evidence="3">
    <location>
        <begin position="27"/>
        <end position="320"/>
    </location>
</feature>
<keyword evidence="1" id="KW-0645">Protease</keyword>
<dbReference type="PANTHER" id="PTHR24006:SF928">
    <property type="entry name" value="UBIQUITIN CARBOXYL-TERMINAL HYDROLASE 42-LIKE"/>
    <property type="match status" value="1"/>
</dbReference>
<dbReference type="Pfam" id="PF00443">
    <property type="entry name" value="UCH"/>
    <property type="match status" value="1"/>
</dbReference>
<keyword evidence="1" id="KW-0833">Ubl conjugation pathway</keyword>
<feature type="compositionally biased region" description="Basic residues" evidence="2">
    <location>
        <begin position="357"/>
        <end position="366"/>
    </location>
</feature>
<gene>
    <name evidence="4" type="ORF">XELAEV_18015164mg</name>
</gene>
<evidence type="ECO:0000256" key="1">
    <source>
        <dbReference type="RuleBase" id="RU366025"/>
    </source>
</evidence>
<dbReference type="InterPro" id="IPR018200">
    <property type="entry name" value="USP_CS"/>
</dbReference>
<comment type="catalytic activity">
    <reaction evidence="1">
        <text>Thiol-dependent hydrolysis of ester, thioester, amide, peptide and isopeptide bonds formed by the C-terminal Gly of ubiquitin (a 76-residue protein attached to proteins as an intracellular targeting signal).</text>
        <dbReference type="EC" id="3.4.19.12"/>
    </reaction>
</comment>
<evidence type="ECO:0000256" key="2">
    <source>
        <dbReference type="SAM" id="MobiDB-lite"/>
    </source>
</evidence>
<organism evidence="4 5">
    <name type="scientific">Xenopus laevis</name>
    <name type="common">African clawed frog</name>
    <dbReference type="NCBI Taxonomy" id="8355"/>
    <lineage>
        <taxon>Eukaryota</taxon>
        <taxon>Metazoa</taxon>
        <taxon>Chordata</taxon>
        <taxon>Craniata</taxon>
        <taxon>Vertebrata</taxon>
        <taxon>Euteleostomi</taxon>
        <taxon>Amphibia</taxon>
        <taxon>Batrachia</taxon>
        <taxon>Anura</taxon>
        <taxon>Pipoidea</taxon>
        <taxon>Pipidae</taxon>
        <taxon>Xenopodinae</taxon>
        <taxon>Xenopus</taxon>
        <taxon>Xenopus</taxon>
    </lineage>
</organism>
<evidence type="ECO:0000313" key="5">
    <source>
        <dbReference type="Proteomes" id="UP000694892"/>
    </source>
</evidence>
<dbReference type="PANTHER" id="PTHR24006">
    <property type="entry name" value="UBIQUITIN CARBOXYL-TERMINAL HYDROLASE"/>
    <property type="match status" value="1"/>
</dbReference>
<dbReference type="GO" id="GO:0006508">
    <property type="term" value="P:proteolysis"/>
    <property type="evidence" value="ECO:0007669"/>
    <property type="project" value="UniProtKB-KW"/>
</dbReference>
<dbReference type="InterPro" id="IPR038765">
    <property type="entry name" value="Papain-like_cys_pep_sf"/>
</dbReference>
<dbReference type="OMA" id="QWYKMND"/>